<keyword evidence="4 6" id="KW-0472">Membrane</keyword>
<organism evidence="8 9">
    <name type="scientific">Corynebacterium occultum</name>
    <dbReference type="NCBI Taxonomy" id="2675219"/>
    <lineage>
        <taxon>Bacteria</taxon>
        <taxon>Bacillati</taxon>
        <taxon>Actinomycetota</taxon>
        <taxon>Actinomycetes</taxon>
        <taxon>Mycobacteriales</taxon>
        <taxon>Corynebacteriaceae</taxon>
        <taxon>Corynebacterium</taxon>
    </lineage>
</organism>
<evidence type="ECO:0000313" key="8">
    <source>
        <dbReference type="EMBL" id="QGU07466.1"/>
    </source>
</evidence>
<dbReference type="KEGG" id="cok:COCCU_07665"/>
<protein>
    <submittedName>
        <fullName evidence="8">ABC-2 family transporter protein</fullName>
    </submittedName>
</protein>
<keyword evidence="2 6" id="KW-0812">Transmembrane</keyword>
<feature type="transmembrane region" description="Helical" evidence="6">
    <location>
        <begin position="77"/>
        <end position="97"/>
    </location>
</feature>
<feature type="transmembrane region" description="Helical" evidence="6">
    <location>
        <begin position="149"/>
        <end position="174"/>
    </location>
</feature>
<dbReference type="InterPro" id="IPR051784">
    <property type="entry name" value="Nod_factor_ABC_transporter"/>
</dbReference>
<proteinExistence type="predicted"/>
<dbReference type="PANTHER" id="PTHR43229">
    <property type="entry name" value="NODULATION PROTEIN J"/>
    <property type="match status" value="1"/>
</dbReference>
<dbReference type="Pfam" id="PF01061">
    <property type="entry name" value="ABC2_membrane"/>
    <property type="match status" value="1"/>
</dbReference>
<evidence type="ECO:0000256" key="3">
    <source>
        <dbReference type="ARBA" id="ARBA00022989"/>
    </source>
</evidence>
<dbReference type="GO" id="GO:0140359">
    <property type="term" value="F:ABC-type transporter activity"/>
    <property type="evidence" value="ECO:0007669"/>
    <property type="project" value="InterPro"/>
</dbReference>
<accession>A0A6B8W977</accession>
<dbReference type="EMBL" id="CP046455">
    <property type="protein sequence ID" value="QGU07466.1"/>
    <property type="molecule type" value="Genomic_DNA"/>
</dbReference>
<feature type="region of interest" description="Disordered" evidence="5">
    <location>
        <begin position="1"/>
        <end position="22"/>
    </location>
</feature>
<feature type="domain" description="ABC-2 type transporter transmembrane" evidence="7">
    <location>
        <begin position="33"/>
        <end position="206"/>
    </location>
</feature>
<dbReference type="Proteomes" id="UP000424462">
    <property type="component" value="Chromosome"/>
</dbReference>
<evidence type="ECO:0000256" key="1">
    <source>
        <dbReference type="ARBA" id="ARBA00004141"/>
    </source>
</evidence>
<evidence type="ECO:0000259" key="7">
    <source>
        <dbReference type="Pfam" id="PF01061"/>
    </source>
</evidence>
<feature type="transmembrane region" description="Helical" evidence="6">
    <location>
        <begin position="46"/>
        <end position="65"/>
    </location>
</feature>
<dbReference type="AlphaFoldDB" id="A0A6B8W977"/>
<evidence type="ECO:0000256" key="6">
    <source>
        <dbReference type="SAM" id="Phobius"/>
    </source>
</evidence>
<dbReference type="GO" id="GO:0016020">
    <property type="term" value="C:membrane"/>
    <property type="evidence" value="ECO:0007669"/>
    <property type="project" value="UniProtKB-SubCell"/>
</dbReference>
<keyword evidence="3 6" id="KW-1133">Transmembrane helix</keyword>
<dbReference type="InterPro" id="IPR013525">
    <property type="entry name" value="ABC2_TM"/>
</dbReference>
<evidence type="ECO:0000313" key="9">
    <source>
        <dbReference type="Proteomes" id="UP000424462"/>
    </source>
</evidence>
<evidence type="ECO:0000256" key="5">
    <source>
        <dbReference type="SAM" id="MobiDB-lite"/>
    </source>
</evidence>
<feature type="transmembrane region" description="Helical" evidence="6">
    <location>
        <begin position="234"/>
        <end position="255"/>
    </location>
</feature>
<feature type="transmembrane region" description="Helical" evidence="6">
    <location>
        <begin position="118"/>
        <end position="143"/>
    </location>
</feature>
<evidence type="ECO:0000256" key="2">
    <source>
        <dbReference type="ARBA" id="ARBA00022692"/>
    </source>
</evidence>
<evidence type="ECO:0000256" key="4">
    <source>
        <dbReference type="ARBA" id="ARBA00023136"/>
    </source>
</evidence>
<reference evidence="8 9" key="1">
    <citation type="submission" date="2019-11" db="EMBL/GenBank/DDBJ databases">
        <title>Complete genome sequence of Corynebacterium kalinowskii 1959, a novel Corynebacterium species isolated from soil of a small paddock in Vilsendorf, Germany.</title>
        <authorList>
            <person name="Schaffert L."/>
            <person name="Ruwe M."/>
            <person name="Milse J."/>
            <person name="Hanuschka K."/>
            <person name="Ortseifen V."/>
            <person name="Droste J."/>
            <person name="Brandt D."/>
            <person name="Schlueter L."/>
            <person name="Kutter Y."/>
            <person name="Vinke S."/>
            <person name="Viehoefer P."/>
            <person name="Jacob L."/>
            <person name="Luebke N.-C."/>
            <person name="Schulte-Berndt E."/>
            <person name="Hain C."/>
            <person name="Linder M."/>
            <person name="Schmidt P."/>
            <person name="Wollenschlaeger L."/>
            <person name="Luttermann T."/>
            <person name="Thieme E."/>
            <person name="Hassa J."/>
            <person name="Haak M."/>
            <person name="Wittchen M."/>
            <person name="Mentz A."/>
            <person name="Persicke M."/>
            <person name="Busche T."/>
            <person name="Ruckert C."/>
        </authorList>
    </citation>
    <scope>NUCLEOTIDE SEQUENCE [LARGE SCALE GENOMIC DNA]</scope>
    <source>
        <strain evidence="8 9">2039</strain>
    </source>
</reference>
<comment type="subcellular location">
    <subcellularLocation>
        <location evidence="1">Membrane</location>
        <topology evidence="1">Multi-pass membrane protein</topology>
    </subcellularLocation>
</comment>
<name>A0A6B8W977_9CORY</name>
<gene>
    <name evidence="8" type="ORF">COCCU_07665</name>
</gene>
<dbReference type="PANTHER" id="PTHR43229:SF2">
    <property type="entry name" value="NODULATION PROTEIN J"/>
    <property type="match status" value="1"/>
</dbReference>
<feature type="transmembrane region" description="Helical" evidence="6">
    <location>
        <begin position="181"/>
        <end position="202"/>
    </location>
</feature>
<sequence>MSTPKSTGFAPGTFAPDPRSASPAKMVRAQARIESKLFLRHGEQQLLSMIIPFAMLIVLAKVPILESDQPIDEAFPLILAIAAMSSGFTGQAIALAFDRRYGALKRTGASGVPASTIIMGKVAAVVTMVLIQTLVLSGTALILGWRPDALGVIIGALTLIIGVAAFSSFGLLMGGTLSSEVVLALANLIWVVLSALVGWVLLSQGLHEAGWANLIPSVTLASGLTLAFEGTLPWLQLLILLAWLIAASAAAVKWFRFAS</sequence>
<keyword evidence="9" id="KW-1185">Reference proteome</keyword>